<dbReference type="KEGG" id="tvd:SG34_015410"/>
<dbReference type="RefSeq" id="WP_044839861.1">
    <property type="nucleotide sequence ID" value="NZ_CP059733.1"/>
</dbReference>
<proteinExistence type="predicted"/>
<dbReference type="EMBL" id="CP059733">
    <property type="protein sequence ID" value="WDE02832.1"/>
    <property type="molecule type" value="Genomic_DNA"/>
</dbReference>
<name>A0AAF0C514_9GAMM</name>
<evidence type="ECO:0000313" key="2">
    <source>
        <dbReference type="Proteomes" id="UP000032352"/>
    </source>
</evidence>
<dbReference type="SUPFAM" id="SSF69635">
    <property type="entry name" value="Type III secretory system chaperone-like"/>
    <property type="match status" value="1"/>
</dbReference>
<dbReference type="Gene3D" id="3.30.1460.10">
    <property type="match status" value="1"/>
</dbReference>
<reference evidence="1 2" key="2">
    <citation type="journal article" date="2022" name="Mar. Drugs">
        <title>Bioassay-Guided Fractionation Leads to the Detection of Cholic Acid Generated by the Rare Thalassomonas sp.</title>
        <authorList>
            <person name="Pheiffer F."/>
            <person name="Schneider Y.K."/>
            <person name="Hansen E.H."/>
            <person name="Andersen J.H."/>
            <person name="Isaksson J."/>
            <person name="Busche T."/>
            <person name="R C."/>
            <person name="Kalinowski J."/>
            <person name="Zyl L.V."/>
            <person name="Trindade M."/>
        </authorList>
    </citation>
    <scope>NUCLEOTIDE SEQUENCE [LARGE SCALE GENOMIC DNA]</scope>
    <source>
        <strain evidence="1 2">XOM25</strain>
    </source>
</reference>
<organism evidence="1 2">
    <name type="scientific">Thalassomonas viridans</name>
    <dbReference type="NCBI Taxonomy" id="137584"/>
    <lineage>
        <taxon>Bacteria</taxon>
        <taxon>Pseudomonadati</taxon>
        <taxon>Pseudomonadota</taxon>
        <taxon>Gammaproteobacteria</taxon>
        <taxon>Alteromonadales</taxon>
        <taxon>Colwelliaceae</taxon>
        <taxon>Thalassomonas</taxon>
    </lineage>
</organism>
<dbReference type="AlphaFoldDB" id="A0AAF0C514"/>
<dbReference type="GO" id="GO:0030254">
    <property type="term" value="P:protein secretion by the type III secretion system"/>
    <property type="evidence" value="ECO:0007669"/>
    <property type="project" value="InterPro"/>
</dbReference>
<evidence type="ECO:0000313" key="1">
    <source>
        <dbReference type="EMBL" id="WDE02832.1"/>
    </source>
</evidence>
<dbReference type="Pfam" id="PF05932">
    <property type="entry name" value="CesT"/>
    <property type="match status" value="1"/>
</dbReference>
<protein>
    <submittedName>
        <fullName evidence="1">Type III secretion system chaperone</fullName>
    </submittedName>
</protein>
<dbReference type="Proteomes" id="UP000032352">
    <property type="component" value="Chromosome"/>
</dbReference>
<dbReference type="CDD" id="cd16364">
    <property type="entry name" value="T3SC_I-like"/>
    <property type="match status" value="1"/>
</dbReference>
<gene>
    <name evidence="1" type="ORF">SG34_015410</name>
</gene>
<dbReference type="InterPro" id="IPR010261">
    <property type="entry name" value="Tir_chaperone"/>
</dbReference>
<sequence length="158" mass="17499">MKSLEVLARFHHELGLGELVLDHNDRSSIKIESDIIVTFELDTVKDQIELIGILLKGPLADKTTLFSRLLSENFCTGLNGARLALDNAQQQVLLCQTLVAEHISHAHFELAVARFVSRYEALRDTLSVPQDSALSGPQTSHTAQNNHFAHMPFGMVQA</sequence>
<accession>A0AAF0C514</accession>
<keyword evidence="2" id="KW-1185">Reference proteome</keyword>
<reference evidence="1 2" key="1">
    <citation type="journal article" date="2015" name="Genome Announc.">
        <title>Draft Genome Sequences of Marine Isolates of Thalassomonas viridans and Thalassomonas actiniarum.</title>
        <authorList>
            <person name="Olonade I."/>
            <person name="van Zyl L.J."/>
            <person name="Trindade M."/>
        </authorList>
    </citation>
    <scope>NUCLEOTIDE SEQUENCE [LARGE SCALE GENOMIC DNA]</scope>
    <source>
        <strain evidence="1 2">XOM25</strain>
    </source>
</reference>